<evidence type="ECO:0000256" key="1">
    <source>
        <dbReference type="ARBA" id="ARBA00022603"/>
    </source>
</evidence>
<dbReference type="Proteomes" id="UP000009374">
    <property type="component" value="Unassembled WGS sequence"/>
</dbReference>
<dbReference type="CDD" id="cd18103">
    <property type="entry name" value="SpoU-like_RlmB"/>
    <property type="match status" value="1"/>
</dbReference>
<dbReference type="Gene3D" id="3.40.1280.10">
    <property type="match status" value="1"/>
</dbReference>
<dbReference type="SUPFAM" id="SSF75217">
    <property type="entry name" value="alpha/beta knot"/>
    <property type="match status" value="1"/>
</dbReference>
<dbReference type="PANTHER" id="PTHR46429">
    <property type="entry name" value="23S RRNA (GUANOSINE-2'-O-)-METHYLTRANSFERASE RLMB"/>
    <property type="match status" value="1"/>
</dbReference>
<dbReference type="InterPro" id="IPR029028">
    <property type="entry name" value="Alpha/beta_knot_MTases"/>
</dbReference>
<dbReference type="GO" id="GO:0008173">
    <property type="term" value="F:RNA methyltransferase activity"/>
    <property type="evidence" value="ECO:0007669"/>
    <property type="project" value="InterPro"/>
</dbReference>
<evidence type="ECO:0000313" key="5">
    <source>
        <dbReference type="Proteomes" id="UP000009374"/>
    </source>
</evidence>
<reference evidence="4 5" key="1">
    <citation type="journal article" date="2009" name="Appl. Environ. Microbiol.">
        <title>Community genomic and proteomic analyses of chemoautotrophic iron-oxidizing "Leptospirillum rubarum" (Group II) and "Leptospirillum ferrodiazotrophum" (Group III) bacteria in acid mine drainage biofilms.</title>
        <authorList>
            <person name="Goltsman D.S."/>
            <person name="Denef V.J."/>
            <person name="Singer S.W."/>
            <person name="VerBerkmoes N.C."/>
            <person name="Lefsrud M."/>
            <person name="Mueller R.S."/>
            <person name="Dick G.J."/>
            <person name="Sun C.L."/>
            <person name="Wheeler K.E."/>
            <person name="Zemla A."/>
            <person name="Baker B.J."/>
            <person name="Hauser L."/>
            <person name="Land M."/>
            <person name="Shah M.B."/>
            <person name="Thelen M.P."/>
            <person name="Hettich R.L."/>
            <person name="Banfield J.F."/>
        </authorList>
    </citation>
    <scope>NUCLEOTIDE SEQUENCE [LARGE SCALE GENOMIC DNA]</scope>
</reference>
<accession>C6HZU7</accession>
<dbReference type="SUPFAM" id="SSF55315">
    <property type="entry name" value="L30e-like"/>
    <property type="match status" value="1"/>
</dbReference>
<gene>
    <name evidence="4" type="ORF">UBAL3_95450105</name>
</gene>
<evidence type="ECO:0000256" key="2">
    <source>
        <dbReference type="ARBA" id="ARBA00022679"/>
    </source>
</evidence>
<name>C6HZU7_9BACT</name>
<dbReference type="PANTHER" id="PTHR46429:SF1">
    <property type="entry name" value="23S RRNA (GUANOSINE-2'-O-)-METHYLTRANSFERASE RLMB"/>
    <property type="match status" value="1"/>
</dbReference>
<keyword evidence="5" id="KW-1185">Reference proteome</keyword>
<dbReference type="GO" id="GO:0005829">
    <property type="term" value="C:cytosol"/>
    <property type="evidence" value="ECO:0007669"/>
    <property type="project" value="TreeGrafter"/>
</dbReference>
<evidence type="ECO:0000313" key="4">
    <source>
        <dbReference type="EMBL" id="EES51885.1"/>
    </source>
</evidence>
<dbReference type="InterPro" id="IPR029064">
    <property type="entry name" value="Ribosomal_eL30-like_sf"/>
</dbReference>
<keyword evidence="1 4" id="KW-0489">Methyltransferase</keyword>
<dbReference type="GO" id="GO:0032259">
    <property type="term" value="P:methylation"/>
    <property type="evidence" value="ECO:0007669"/>
    <property type="project" value="UniProtKB-KW"/>
</dbReference>
<dbReference type="GO" id="GO:0003723">
    <property type="term" value="F:RNA binding"/>
    <property type="evidence" value="ECO:0007669"/>
    <property type="project" value="InterPro"/>
</dbReference>
<proteinExistence type="predicted"/>
<dbReference type="GO" id="GO:0006396">
    <property type="term" value="P:RNA processing"/>
    <property type="evidence" value="ECO:0007669"/>
    <property type="project" value="InterPro"/>
</dbReference>
<dbReference type="InterPro" id="IPR004441">
    <property type="entry name" value="rRNA_MeTrfase_TrmH"/>
</dbReference>
<dbReference type="EMBL" id="GG693884">
    <property type="protein sequence ID" value="EES51885.1"/>
    <property type="molecule type" value="Genomic_DNA"/>
</dbReference>
<dbReference type="Pfam" id="PF00588">
    <property type="entry name" value="SpoU_methylase"/>
    <property type="match status" value="1"/>
</dbReference>
<dbReference type="Gene3D" id="3.30.1330.30">
    <property type="match status" value="1"/>
</dbReference>
<dbReference type="AlphaFoldDB" id="C6HZU7"/>
<evidence type="ECO:0000259" key="3">
    <source>
        <dbReference type="Pfam" id="PF00588"/>
    </source>
</evidence>
<feature type="domain" description="tRNA/rRNA methyltransferase SpoU type" evidence="3">
    <location>
        <begin position="114"/>
        <end position="252"/>
    </location>
</feature>
<dbReference type="InterPro" id="IPR001537">
    <property type="entry name" value="SpoU_MeTrfase"/>
</dbReference>
<dbReference type="InterPro" id="IPR029026">
    <property type="entry name" value="tRNA_m1G_MTases_N"/>
</dbReference>
<organism evidence="4 5">
    <name type="scientific">Leptospirillum ferrodiazotrophum</name>
    <dbReference type="NCBI Taxonomy" id="412449"/>
    <lineage>
        <taxon>Bacteria</taxon>
        <taxon>Pseudomonadati</taxon>
        <taxon>Nitrospirota</taxon>
        <taxon>Nitrospiria</taxon>
        <taxon>Nitrospirales</taxon>
        <taxon>Nitrospiraceae</taxon>
        <taxon>Leptospirillum</taxon>
    </lineage>
</organism>
<keyword evidence="2 4" id="KW-0808">Transferase</keyword>
<protein>
    <submittedName>
        <fullName evidence="4">tRNA/rRNA methyltransferase (SpoU)</fullName>
    </submittedName>
</protein>
<sequence>MGGFHPVMEVLSLRPDSVVHLYLREDRHGESRMDGRRREIIRVARSRGIPVDFLPGPAIDGLFHRGQVSATASGGTGKGLPSHQGVVARIEEVATFPNLDDFLEASPGIAPSPLVAVDGVQDPRNLGALLRTCDAAGVGGVLIPRRRVAPLSQTVAKTSAGALFTLPLVRIGNLSGSLRQLKKEGYAIAALDLSGDPLPEGPLPGPLVLVVGAEEKGVTRPVLDLADWRFRLPMKGKVQSLNLSVAAGIFLYRQISGSS</sequence>